<evidence type="ECO:0000256" key="11">
    <source>
        <dbReference type="ARBA" id="ARBA00023212"/>
    </source>
</evidence>
<dbReference type="GO" id="GO:0047617">
    <property type="term" value="F:fatty acyl-CoA hydrolase activity"/>
    <property type="evidence" value="ECO:0007669"/>
    <property type="project" value="InterPro"/>
</dbReference>
<dbReference type="Gene3D" id="3.10.129.10">
    <property type="entry name" value="Hotdog Thioesterase"/>
    <property type="match status" value="1"/>
</dbReference>
<dbReference type="PANTHER" id="PTHR21660">
    <property type="entry name" value="THIOESTERASE SUPERFAMILY MEMBER-RELATED"/>
    <property type="match status" value="1"/>
</dbReference>
<proteinExistence type="inferred from homology"/>
<comment type="subunit">
    <text evidence="15">Homotetramer. Interacts with PCTP.</text>
</comment>
<evidence type="ECO:0000256" key="1">
    <source>
        <dbReference type="ARBA" id="ARBA00004123"/>
    </source>
</evidence>
<evidence type="ECO:0000259" key="19">
    <source>
        <dbReference type="Pfam" id="PF03061"/>
    </source>
</evidence>
<dbReference type="FunFam" id="3.10.129.10:FF:000021">
    <property type="entry name" value="Acyl-coenzyme A thioesterase 13"/>
    <property type="match status" value="1"/>
</dbReference>
<evidence type="ECO:0000256" key="5">
    <source>
        <dbReference type="ARBA" id="ARBA00008324"/>
    </source>
</evidence>
<accession>A0A398ARR1</accession>
<dbReference type="GO" id="GO:0005634">
    <property type="term" value="C:nucleus"/>
    <property type="evidence" value="ECO:0007669"/>
    <property type="project" value="UniProtKB-SubCell"/>
</dbReference>
<evidence type="ECO:0000256" key="8">
    <source>
        <dbReference type="ARBA" id="ARBA00022990"/>
    </source>
</evidence>
<evidence type="ECO:0000256" key="16">
    <source>
        <dbReference type="ARBA" id="ARBA00067273"/>
    </source>
</evidence>
<dbReference type="GO" id="GO:0006629">
    <property type="term" value="P:lipid metabolic process"/>
    <property type="evidence" value="ECO:0007669"/>
    <property type="project" value="UniProtKB-KW"/>
</dbReference>
<comment type="similarity">
    <text evidence="5">Belongs to the thioesterase PaaI family.</text>
</comment>
<dbReference type="EMBL" id="CM010628">
    <property type="protein sequence ID" value="RID80407.1"/>
    <property type="molecule type" value="Genomic_DNA"/>
</dbReference>
<keyword evidence="8" id="KW-0007">Acetylation</keyword>
<evidence type="ECO:0000256" key="4">
    <source>
        <dbReference type="ARBA" id="ARBA00004514"/>
    </source>
</evidence>
<comment type="function">
    <text evidence="14">Catalyzes the hydrolysis of acyl-CoAs into free fatty acids and coenzyme A (CoASH), regulating their respective intracellular levels. Has acyl-CoA thioesterase activity towards medium (C12) and long-chain (C18) fatty acyl-CoA substrates. Can also hydrolyze 3-hydroxyphenylacetyl-CoA and 3,4-dihydroxyphenylacetyl-CoA (in vitro). May play a role in controlling adaptive thermogenesis.</text>
</comment>
<keyword evidence="9" id="KW-0443">Lipid metabolism</keyword>
<dbReference type="GO" id="GO:0005739">
    <property type="term" value="C:mitochondrion"/>
    <property type="evidence" value="ECO:0007669"/>
    <property type="project" value="UniProtKB-SubCell"/>
</dbReference>
<evidence type="ECO:0000256" key="7">
    <source>
        <dbReference type="ARBA" id="ARBA00022801"/>
    </source>
</evidence>
<dbReference type="Pfam" id="PF03061">
    <property type="entry name" value="4HBT"/>
    <property type="match status" value="1"/>
</dbReference>
<feature type="domain" description="Thioesterase" evidence="19">
    <location>
        <begin position="58"/>
        <end position="131"/>
    </location>
</feature>
<keyword evidence="12" id="KW-0539">Nucleus</keyword>
<keyword evidence="11" id="KW-0206">Cytoskeleton</keyword>
<evidence type="ECO:0000256" key="6">
    <source>
        <dbReference type="ARBA" id="ARBA00022490"/>
    </source>
</evidence>
<keyword evidence="6" id="KW-0963">Cytoplasm</keyword>
<keyword evidence="7" id="KW-0378">Hydrolase</keyword>
<evidence type="ECO:0000256" key="10">
    <source>
        <dbReference type="ARBA" id="ARBA00023128"/>
    </source>
</evidence>
<dbReference type="AlphaFoldDB" id="A0A398ARR1"/>
<gene>
    <name evidence="20" type="ORF">BRARA_A03073</name>
</gene>
<comment type="catalytic activity">
    <reaction evidence="13">
        <text>a fatty acyl-CoA + H2O = a fatty acid + CoA + H(+)</text>
        <dbReference type="Rhea" id="RHEA:16781"/>
        <dbReference type="ChEBI" id="CHEBI:15377"/>
        <dbReference type="ChEBI" id="CHEBI:15378"/>
        <dbReference type="ChEBI" id="CHEBI:28868"/>
        <dbReference type="ChEBI" id="CHEBI:57287"/>
        <dbReference type="ChEBI" id="CHEBI:77636"/>
    </reaction>
    <physiologicalReaction direction="left-to-right" evidence="13">
        <dbReference type="Rhea" id="RHEA:16782"/>
    </physiologicalReaction>
</comment>
<dbReference type="Proteomes" id="UP000264353">
    <property type="component" value="Chromosome A1"/>
</dbReference>
<evidence type="ECO:0000256" key="15">
    <source>
        <dbReference type="ARBA" id="ARBA00064709"/>
    </source>
</evidence>
<evidence type="ECO:0000313" key="21">
    <source>
        <dbReference type="Proteomes" id="UP000264353"/>
    </source>
</evidence>
<dbReference type="InterPro" id="IPR006683">
    <property type="entry name" value="Thioestr_dom"/>
</dbReference>
<comment type="subcellular location">
    <subcellularLocation>
        <location evidence="3">Cytoplasm</location>
        <location evidence="3">Cytoskeleton</location>
        <location evidence="3">Spindle</location>
    </subcellularLocation>
    <subcellularLocation>
        <location evidence="4">Cytoplasm</location>
        <location evidence="4">Cytosol</location>
    </subcellularLocation>
    <subcellularLocation>
        <location evidence="2">Mitochondrion</location>
    </subcellularLocation>
    <subcellularLocation>
        <location evidence="1">Nucleus</location>
    </subcellularLocation>
</comment>
<reference evidence="20 21" key="1">
    <citation type="submission" date="2018-06" db="EMBL/GenBank/DDBJ databases">
        <title>WGS assembly of Brassica rapa FPsc.</title>
        <authorList>
            <person name="Bowman J."/>
            <person name="Kohchi T."/>
            <person name="Yamato K."/>
            <person name="Jenkins J."/>
            <person name="Shu S."/>
            <person name="Ishizaki K."/>
            <person name="Yamaoka S."/>
            <person name="Nishihama R."/>
            <person name="Nakamura Y."/>
            <person name="Berger F."/>
            <person name="Adam C."/>
            <person name="Aki S."/>
            <person name="Althoff F."/>
            <person name="Araki T."/>
            <person name="Arteaga-Vazquez M."/>
            <person name="Balasubrmanian S."/>
            <person name="Bauer D."/>
            <person name="Boehm C."/>
            <person name="Briginshaw L."/>
            <person name="Caballero-Perez J."/>
            <person name="Catarino B."/>
            <person name="Chen F."/>
            <person name="Chiyoda S."/>
            <person name="Chovatia M."/>
            <person name="Davies K."/>
            <person name="Delmans M."/>
            <person name="Demura T."/>
            <person name="Dierschke T."/>
            <person name="Dolan L."/>
            <person name="Dorantes-Acosta A."/>
            <person name="Eklund D."/>
            <person name="Florent S."/>
            <person name="Flores-Sandoval E."/>
            <person name="Fujiyama A."/>
            <person name="Fukuzawa H."/>
            <person name="Galik B."/>
            <person name="Grimanelli D."/>
            <person name="Grimwood J."/>
            <person name="Grossniklaus U."/>
            <person name="Hamada T."/>
            <person name="Haseloff J."/>
            <person name="Hetherington A."/>
            <person name="Higo A."/>
            <person name="Hirakawa Y."/>
            <person name="Hundley H."/>
            <person name="Ikeda Y."/>
            <person name="Inoue K."/>
            <person name="Inoue S."/>
            <person name="Ishida S."/>
            <person name="Jia Q."/>
            <person name="Kakita M."/>
            <person name="Kanazawa T."/>
            <person name="Kawai Y."/>
            <person name="Kawashima T."/>
            <person name="Kennedy M."/>
            <person name="Kinose K."/>
            <person name="Kinoshita T."/>
            <person name="Kohara Y."/>
            <person name="Koide E."/>
            <person name="Komatsu K."/>
            <person name="Kopischke S."/>
            <person name="Kubo M."/>
            <person name="Kyozuka J."/>
            <person name="Lagercrantz U."/>
            <person name="Lin S."/>
            <person name="Lindquist E."/>
            <person name="Lipzen A."/>
            <person name="Lu C."/>
            <person name="Luna E."/>
            <person name="Martienssen R."/>
            <person name="Minamino N."/>
            <person name="Mizutani M."/>
            <person name="Mizutani M."/>
            <person name="Mochizuki N."/>
            <person name="Monte I."/>
            <person name="Mosher R."/>
            <person name="Nagasaki H."/>
            <person name="Nakagami H."/>
            <person name="Naramoto S."/>
            <person name="Nishitani K."/>
            <person name="Ohtani M."/>
            <person name="Okamoto T."/>
            <person name="Okumura M."/>
            <person name="Phillips J."/>
            <person name="Pollak B."/>
            <person name="Reinders A."/>
            <person name="Roevekamp M."/>
            <person name="Sano R."/>
            <person name="Sawa S."/>
            <person name="Schmid M."/>
            <person name="Shirakawa M."/>
            <person name="Solano R."/>
            <person name="Spunde A."/>
            <person name="Suetsugu N."/>
            <person name="Sugano S."/>
            <person name="Sugiyama A."/>
            <person name="Sun R."/>
            <person name="Suzuki Y."/>
            <person name="Takenaka M."/>
            <person name="Takezawa D."/>
            <person name="Tomogane H."/>
            <person name="Tsuzuki M."/>
            <person name="Ueda T."/>
            <person name="Umeda M."/>
            <person name="Ward J."/>
            <person name="Watanabe Y."/>
            <person name="Yazaki K."/>
            <person name="Yokoyama R."/>
            <person name="Yoshitake Y."/>
            <person name="Yotsui I."/>
            <person name="Zachgo S."/>
            <person name="Schmutz J."/>
        </authorList>
    </citation>
    <scope>NUCLEOTIDE SEQUENCE [LARGE SCALE GENOMIC DNA]</scope>
    <source>
        <strain evidence="21">cv. B-3</strain>
    </source>
</reference>
<dbReference type="InterPro" id="IPR029069">
    <property type="entry name" value="HotDog_dom_sf"/>
</dbReference>
<protein>
    <recommendedName>
        <fullName evidence="16">Acyl-coenzyme A thioesterase 13</fullName>
    </recommendedName>
    <alternativeName>
        <fullName evidence="17">Hotdog-fold thioesterase superfamily member 2</fullName>
    </alternativeName>
    <alternativeName>
        <fullName evidence="18">Thioesterase superfamily member 2</fullName>
    </alternativeName>
</protein>
<sequence>MEDSTILNTTTYLEALAQGNGLSEIEVLILQGLELIHVGKGIIRCKLLVTDRVAGDDGTWHAGAITAVMDAIGAASVYSTGDGLHSSVDLNASFYSATKIHEKVEVEARVKGTNGRLKSSMIEIRRERDGELIATGRLWMAPLVLKAKHTGSSNLMDDSLSEFTHNLPEKSEGHHNHKVSNQNFIKINKLMIMILIFFMDI</sequence>
<dbReference type="CDD" id="cd03443">
    <property type="entry name" value="PaaI_thioesterase"/>
    <property type="match status" value="1"/>
</dbReference>
<evidence type="ECO:0000313" key="20">
    <source>
        <dbReference type="EMBL" id="RID80407.1"/>
    </source>
</evidence>
<evidence type="ECO:0000256" key="14">
    <source>
        <dbReference type="ARBA" id="ARBA00058205"/>
    </source>
</evidence>
<dbReference type="GO" id="GO:0005829">
    <property type="term" value="C:cytosol"/>
    <property type="evidence" value="ECO:0007669"/>
    <property type="project" value="UniProtKB-SubCell"/>
</dbReference>
<evidence type="ECO:0000256" key="3">
    <source>
        <dbReference type="ARBA" id="ARBA00004186"/>
    </source>
</evidence>
<organism evidence="20 21">
    <name type="scientific">Brassica campestris</name>
    <name type="common">Field mustard</name>
    <dbReference type="NCBI Taxonomy" id="3711"/>
    <lineage>
        <taxon>Eukaryota</taxon>
        <taxon>Viridiplantae</taxon>
        <taxon>Streptophyta</taxon>
        <taxon>Embryophyta</taxon>
        <taxon>Tracheophyta</taxon>
        <taxon>Spermatophyta</taxon>
        <taxon>Magnoliopsida</taxon>
        <taxon>eudicotyledons</taxon>
        <taxon>Gunneridae</taxon>
        <taxon>Pentapetalae</taxon>
        <taxon>rosids</taxon>
        <taxon>malvids</taxon>
        <taxon>Brassicales</taxon>
        <taxon>Brassicaceae</taxon>
        <taxon>Brassiceae</taxon>
        <taxon>Brassica</taxon>
    </lineage>
</organism>
<evidence type="ECO:0000256" key="18">
    <source>
        <dbReference type="ARBA" id="ARBA00083956"/>
    </source>
</evidence>
<dbReference type="PANTHER" id="PTHR21660:SF53">
    <property type="entry name" value="THIOESTERASE DOMAIN-CONTAINING PROTEIN"/>
    <property type="match status" value="1"/>
</dbReference>
<evidence type="ECO:0000256" key="12">
    <source>
        <dbReference type="ARBA" id="ARBA00023242"/>
    </source>
</evidence>
<evidence type="ECO:0000256" key="13">
    <source>
        <dbReference type="ARBA" id="ARBA00052976"/>
    </source>
</evidence>
<evidence type="ECO:0000256" key="2">
    <source>
        <dbReference type="ARBA" id="ARBA00004173"/>
    </source>
</evidence>
<dbReference type="GO" id="GO:0005819">
    <property type="term" value="C:spindle"/>
    <property type="evidence" value="ECO:0007669"/>
    <property type="project" value="UniProtKB-SubCell"/>
</dbReference>
<evidence type="ECO:0000256" key="9">
    <source>
        <dbReference type="ARBA" id="ARBA00023098"/>
    </source>
</evidence>
<keyword evidence="10" id="KW-0496">Mitochondrion</keyword>
<dbReference type="SUPFAM" id="SSF54637">
    <property type="entry name" value="Thioesterase/thiol ester dehydrase-isomerase"/>
    <property type="match status" value="1"/>
</dbReference>
<dbReference type="InterPro" id="IPR039298">
    <property type="entry name" value="ACOT13"/>
</dbReference>
<name>A0A398ARR1_BRACM</name>
<evidence type="ECO:0000256" key="17">
    <source>
        <dbReference type="ARBA" id="ARBA00081533"/>
    </source>
</evidence>